<dbReference type="SUPFAM" id="SSF56801">
    <property type="entry name" value="Acetyl-CoA synthetase-like"/>
    <property type="match status" value="1"/>
</dbReference>
<feature type="region of interest" description="Disordered" evidence="1">
    <location>
        <begin position="235"/>
        <end position="266"/>
    </location>
</feature>
<dbReference type="PANTHER" id="PTHR45527">
    <property type="entry name" value="NONRIBOSOMAL PEPTIDE SYNTHETASE"/>
    <property type="match status" value="1"/>
</dbReference>
<dbReference type="InterPro" id="IPR023213">
    <property type="entry name" value="CAT-like_dom_sf"/>
</dbReference>
<dbReference type="InterPro" id="IPR000873">
    <property type="entry name" value="AMP-dep_synth/lig_dom"/>
</dbReference>
<sequence>MGRCRWEHVRYSLGGAAGVASLTARLWRGDGAAGSARGVLWQDGRTDVDSSDAEPSRFSCGEVDAIQDDELRGFAALVLGARTGSPGREAARPEMGPQGAAATALGLGDPTSFAEAVCRLAAQRPQALAACGGGAALTYQELADQSARIAAGLRQRLVAASDAADEDGKLQSVASLMRRSPALLAAYVAAARCGAPLVPLSLDHRSRGEEDRRWQDALEVSRPVLVMVDTPGLQRWSEMPSPKPPAETLDDLAGAHAADSPGAPGWPTPGPASLLALVFTGGTTRKARCVRVAHGMALHELRRYREAVPLRDAGERVLQLSSAYWGAALLGEVDVALGCGGTVVFTGAGTPEEIWAAVQQHSVSVLGIVPALLAHLPAEEARRSTALRVVLSWADGCPAALAQRWRAAGVEVVELLIASEYWLALSARGPGAHGHPLYHKVQDVQWRIALDGEAEAAEGQVGELWLAGPMVSPGYHGKACSTFPCVEHEGVRYLRTGDLVRRARDGVEFLGRRDMMTKSAGKWLDLLHLEQSLSAAPGVAEAAVVVDSEAASRPQAFLLLASCSSPPPATDSHVAAPGMSESADGSPLAAAGVTARAVRSALAGASVSLHLVPASAGGLPRNLATHKVDARGLAELCALSGCEATEMLAAGVAAARARQFAATALAGVAVGCLWPRLLLRIASLPYVWVSALLLNSWAGWWQPVATWPRMRRLWAVQRYPTTHCLLALAAPQRLWAFMVAPGLAWALRSGRVGPWAVVFWLVRSNRLACACADAAAAAAAAPRRSASGAGAIAGTAAALSRACMWAQLRAAGLPRAAARRLGAWPTTAAAGAAPWARFHRAAQTFNGCTWFDSSGHGRHATVTYGAPRLDLTKSVAFRPSDTLLISREPLPEAFTLLAAARLCSPALKVTVSGASAGCVEGFALVAGGPRRVRFGLQGATEGCFPEVLRHGGGERVGLLGGSWSARTWRLVEINGQSAWGLAAEAVQAGSELLLQERTGQERVLAADDGFVGGWMGSTLGTAKWGGVWRAWSERQARGGLHVVALRNQAGGAVAFVDGVRVEGAAHEGCCSVQRHGNFGINTQNYARGRGHCAVFEVSIYCGHAPDEDIMRLSSEMSERAARATAGVATAALSAQVPEAVLDALTSGLSAPPSPPQGAPWGPRGTDHGVDCVDLPEVSAASPPRAPPRQHEQAAPEVGPACCDGRVRALLERALGAPVSPLEPLAGLGSLQLMRVAGALQRELGAAIGSRALMEACSGCVDLPGLEALVEAAAPPAPAPPGGPSGGPTSAGASAAERPVWTAEGLLHAPMHWTLRAPAPLDAAALRRALARLCARHAPLRSRMEGPADAMEEVGRAASEAAAVMSMMQHCSGVLQRALAPVLAWAVRHSWPRMRTEPPAAAAHAGLLHEVEVEDDRDLASKVGYFRNRFAPPCSFTLLRCREPRVDHVLVVISHSLCDAGSFGPLRADLAALYREEAGGPCEQLRPVPDALGILERRFLAAFPAKPGGAVSEEASYVAGWASSAAGGPAPWGHRRLLKVGQGAGSALQRASEALNVPLDVLFIVSIVCALARCDQMPVVRLTLTVPMRDGPDEGSLVGFFTDWRNVDVQTHALQSLLSVALQATEALRSRSWSRGTVSETSHRILVNLVGAEPTEHLGWVNRVDLGCMRPPSGWSAKASSREEIGPLEVQGWQTGLRHGGDPPAWTLVLKLQWERYPPAWAQRFAVVLTEVIEQFALDPCAPVHPSPPAVLDAAALGAAATAAVGAAAAAPRAPPAEAARAAGPAPSA</sequence>
<proteinExistence type="predicted"/>
<protein>
    <recommendedName>
        <fullName evidence="2">AMP-dependent synthetase/ligase domain-containing protein</fullName>
    </recommendedName>
</protein>
<organism evidence="3 4">
    <name type="scientific">Prorocentrum cordatum</name>
    <dbReference type="NCBI Taxonomy" id="2364126"/>
    <lineage>
        <taxon>Eukaryota</taxon>
        <taxon>Sar</taxon>
        <taxon>Alveolata</taxon>
        <taxon>Dinophyceae</taxon>
        <taxon>Prorocentrales</taxon>
        <taxon>Prorocentraceae</taxon>
        <taxon>Prorocentrum</taxon>
    </lineage>
</organism>
<dbReference type="Gene3D" id="3.30.559.10">
    <property type="entry name" value="Chloramphenicol acetyltransferase-like domain"/>
    <property type="match status" value="1"/>
</dbReference>
<feature type="region of interest" description="Disordered" evidence="1">
    <location>
        <begin position="1145"/>
        <end position="1198"/>
    </location>
</feature>
<dbReference type="EMBL" id="CAUYUJ010015291">
    <property type="protein sequence ID" value="CAK0852079.1"/>
    <property type="molecule type" value="Genomic_DNA"/>
</dbReference>
<gene>
    <name evidence="3" type="ORF">PCOR1329_LOCUS44045</name>
</gene>
<feature type="compositionally biased region" description="Low complexity" evidence="1">
    <location>
        <begin position="1286"/>
        <end position="1295"/>
    </location>
</feature>
<dbReference type="SUPFAM" id="SSF52777">
    <property type="entry name" value="CoA-dependent acyltransferases"/>
    <property type="match status" value="2"/>
</dbReference>
<comment type="caution">
    <text evidence="3">The sequence shown here is derived from an EMBL/GenBank/DDBJ whole genome shotgun (WGS) entry which is preliminary data.</text>
</comment>
<feature type="domain" description="AMP-dependent synthetase/ligase" evidence="2">
    <location>
        <begin position="121"/>
        <end position="476"/>
    </location>
</feature>
<evidence type="ECO:0000259" key="2">
    <source>
        <dbReference type="Pfam" id="PF00501"/>
    </source>
</evidence>
<dbReference type="InterPro" id="IPR042099">
    <property type="entry name" value="ANL_N_sf"/>
</dbReference>
<accession>A0ABN9U0R6</accession>
<feature type="region of interest" description="Disordered" evidence="1">
    <location>
        <begin position="1273"/>
        <end position="1295"/>
    </location>
</feature>
<dbReference type="Proteomes" id="UP001189429">
    <property type="component" value="Unassembled WGS sequence"/>
</dbReference>
<dbReference type="PANTHER" id="PTHR45527:SF1">
    <property type="entry name" value="FATTY ACID SYNTHASE"/>
    <property type="match status" value="1"/>
</dbReference>
<evidence type="ECO:0000256" key="1">
    <source>
        <dbReference type="SAM" id="MobiDB-lite"/>
    </source>
</evidence>
<feature type="region of interest" description="Disordered" evidence="1">
    <location>
        <begin position="1768"/>
        <end position="1788"/>
    </location>
</feature>
<name>A0ABN9U0R6_9DINO</name>
<reference evidence="3" key="1">
    <citation type="submission" date="2023-10" db="EMBL/GenBank/DDBJ databases">
        <authorList>
            <person name="Chen Y."/>
            <person name="Shah S."/>
            <person name="Dougan E. K."/>
            <person name="Thang M."/>
            <person name="Chan C."/>
        </authorList>
    </citation>
    <scope>NUCLEOTIDE SEQUENCE [LARGE SCALE GENOMIC DNA]</scope>
</reference>
<dbReference type="Pfam" id="PF00501">
    <property type="entry name" value="AMP-binding"/>
    <property type="match status" value="1"/>
</dbReference>
<evidence type="ECO:0000313" key="4">
    <source>
        <dbReference type="Proteomes" id="UP001189429"/>
    </source>
</evidence>
<dbReference type="Gene3D" id="3.40.50.12780">
    <property type="entry name" value="N-terminal domain of ligase-like"/>
    <property type="match status" value="1"/>
</dbReference>
<keyword evidence="4" id="KW-1185">Reference proteome</keyword>
<evidence type="ECO:0000313" key="3">
    <source>
        <dbReference type="EMBL" id="CAK0852079.1"/>
    </source>
</evidence>